<organism evidence="2 3">
    <name type="scientific">candidate division WOR-3 bacterium</name>
    <dbReference type="NCBI Taxonomy" id="2052148"/>
    <lineage>
        <taxon>Bacteria</taxon>
        <taxon>Bacteria division WOR-3</taxon>
    </lineage>
</organism>
<feature type="transmembrane region" description="Helical" evidence="1">
    <location>
        <begin position="111"/>
        <end position="133"/>
    </location>
</feature>
<dbReference type="Proteomes" id="UP000779900">
    <property type="component" value="Unassembled WGS sequence"/>
</dbReference>
<protein>
    <submittedName>
        <fullName evidence="2">Uncharacterized protein</fullName>
    </submittedName>
</protein>
<keyword evidence="1" id="KW-0812">Transmembrane</keyword>
<feature type="transmembrane region" description="Helical" evidence="1">
    <location>
        <begin position="75"/>
        <end position="99"/>
    </location>
</feature>
<accession>A0A937XIE1</accession>
<evidence type="ECO:0000313" key="3">
    <source>
        <dbReference type="Proteomes" id="UP000779900"/>
    </source>
</evidence>
<feature type="transmembrane region" description="Helical" evidence="1">
    <location>
        <begin position="47"/>
        <end position="69"/>
    </location>
</feature>
<keyword evidence="1" id="KW-0472">Membrane</keyword>
<dbReference type="AlphaFoldDB" id="A0A937XIE1"/>
<keyword evidence="1" id="KW-1133">Transmembrane helix</keyword>
<sequence>MKCDKCGAEQQEENRVRCYKCGAELAGEPSWPKVSVSATTIVPVDGMAITSIICGAVGVILGPILTGALDGDNRVIGVVLGVLLGLIAIGSGVAGGCSISRSLGRKSGKLLVTFGIILGLATLFLVIVIALAASSAAQGQ</sequence>
<gene>
    <name evidence="2" type="ORF">FJY68_10185</name>
</gene>
<evidence type="ECO:0000256" key="1">
    <source>
        <dbReference type="SAM" id="Phobius"/>
    </source>
</evidence>
<comment type="caution">
    <text evidence="2">The sequence shown here is derived from an EMBL/GenBank/DDBJ whole genome shotgun (WGS) entry which is preliminary data.</text>
</comment>
<dbReference type="EMBL" id="VGIR01000066">
    <property type="protein sequence ID" value="MBM3332196.1"/>
    <property type="molecule type" value="Genomic_DNA"/>
</dbReference>
<name>A0A937XIE1_UNCW3</name>
<evidence type="ECO:0000313" key="2">
    <source>
        <dbReference type="EMBL" id="MBM3332196.1"/>
    </source>
</evidence>
<proteinExistence type="predicted"/>
<reference evidence="2" key="1">
    <citation type="submission" date="2019-03" db="EMBL/GenBank/DDBJ databases">
        <title>Lake Tanganyika Metagenome-Assembled Genomes (MAGs).</title>
        <authorList>
            <person name="Tran P."/>
        </authorList>
    </citation>
    <scope>NUCLEOTIDE SEQUENCE</scope>
    <source>
        <strain evidence="2">K_DeepCast_150m_m2_040</strain>
    </source>
</reference>